<comment type="pathway">
    <text evidence="3">Cofactor biosynthesis; coenzyme A biosynthesis; CoA from (R)-pantothenate: step 5/5.</text>
</comment>
<dbReference type="Gene3D" id="3.40.50.300">
    <property type="entry name" value="P-loop containing nucleotide triphosphate hydrolases"/>
    <property type="match status" value="1"/>
</dbReference>
<keyword evidence="3 5" id="KW-0418">Kinase</keyword>
<comment type="caution">
    <text evidence="5">The sequence shown here is derived from an EMBL/GenBank/DDBJ whole genome shotgun (WGS) entry which is preliminary data.</text>
</comment>
<keyword evidence="2 3" id="KW-0067">ATP-binding</keyword>
<name>A0A9Q4GIP8_9CORY</name>
<dbReference type="GO" id="GO:0015937">
    <property type="term" value="P:coenzyme A biosynthetic process"/>
    <property type="evidence" value="ECO:0007669"/>
    <property type="project" value="UniProtKB-UniRule"/>
</dbReference>
<comment type="catalytic activity">
    <reaction evidence="3">
        <text>3'-dephospho-CoA + ATP = ADP + CoA + H(+)</text>
        <dbReference type="Rhea" id="RHEA:18245"/>
        <dbReference type="ChEBI" id="CHEBI:15378"/>
        <dbReference type="ChEBI" id="CHEBI:30616"/>
        <dbReference type="ChEBI" id="CHEBI:57287"/>
        <dbReference type="ChEBI" id="CHEBI:57328"/>
        <dbReference type="ChEBI" id="CHEBI:456216"/>
        <dbReference type="EC" id="2.7.1.24"/>
    </reaction>
</comment>
<evidence type="ECO:0000313" key="5">
    <source>
        <dbReference type="EMBL" id="MCX7468516.1"/>
    </source>
</evidence>
<comment type="similarity">
    <text evidence="3">Belongs to the CoaE family.</text>
</comment>
<accession>A0A9Q4GIP8</accession>
<dbReference type="Proteomes" id="UP001071478">
    <property type="component" value="Unassembled WGS sequence"/>
</dbReference>
<dbReference type="CDD" id="cd02022">
    <property type="entry name" value="DPCK"/>
    <property type="match status" value="1"/>
</dbReference>
<dbReference type="SUPFAM" id="SSF52540">
    <property type="entry name" value="P-loop containing nucleoside triphosphate hydrolases"/>
    <property type="match status" value="1"/>
</dbReference>
<comment type="subcellular location">
    <subcellularLocation>
        <location evidence="3">Cytoplasm</location>
    </subcellularLocation>
</comment>
<dbReference type="Pfam" id="PF01121">
    <property type="entry name" value="CoaE"/>
    <property type="match status" value="1"/>
</dbReference>
<dbReference type="EMBL" id="JAPMKU010000003">
    <property type="protein sequence ID" value="MCX7468516.1"/>
    <property type="molecule type" value="Genomic_DNA"/>
</dbReference>
<dbReference type="PANTHER" id="PTHR10695:SF46">
    <property type="entry name" value="BIFUNCTIONAL COENZYME A SYNTHASE-RELATED"/>
    <property type="match status" value="1"/>
</dbReference>
<dbReference type="InterPro" id="IPR001977">
    <property type="entry name" value="Depp_CoAkinase"/>
</dbReference>
<evidence type="ECO:0000313" key="6">
    <source>
        <dbReference type="Proteomes" id="UP001071478"/>
    </source>
</evidence>
<evidence type="ECO:0000256" key="1">
    <source>
        <dbReference type="ARBA" id="ARBA00022741"/>
    </source>
</evidence>
<dbReference type="InterPro" id="IPR027417">
    <property type="entry name" value="P-loop_NTPase"/>
</dbReference>
<dbReference type="HAMAP" id="MF_00376">
    <property type="entry name" value="Dephospho_CoA_kinase"/>
    <property type="match status" value="1"/>
</dbReference>
<dbReference type="PANTHER" id="PTHR10695">
    <property type="entry name" value="DEPHOSPHO-COA KINASE-RELATED"/>
    <property type="match status" value="1"/>
</dbReference>
<proteinExistence type="inferred from homology"/>
<keyword evidence="3 5" id="KW-0808">Transferase</keyword>
<dbReference type="GO" id="GO:0005737">
    <property type="term" value="C:cytoplasm"/>
    <property type="evidence" value="ECO:0007669"/>
    <property type="project" value="UniProtKB-SubCell"/>
</dbReference>
<reference evidence="5" key="1">
    <citation type="submission" date="2022-11" db="EMBL/GenBank/DDBJ databases">
        <title>Corynebacterium sp. isolated from Penguins.</title>
        <authorList>
            <person name="Sedlar K."/>
            <person name="Svec P."/>
        </authorList>
    </citation>
    <scope>NUCLEOTIDE SEQUENCE</scope>
    <source>
        <strain evidence="5">P7374</strain>
    </source>
</reference>
<organism evidence="5 6">
    <name type="scientific">Corynebacterium pygosceleis</name>
    <dbReference type="NCBI Taxonomy" id="2800406"/>
    <lineage>
        <taxon>Bacteria</taxon>
        <taxon>Bacillati</taxon>
        <taxon>Actinomycetota</taxon>
        <taxon>Actinomycetes</taxon>
        <taxon>Mycobacteriales</taxon>
        <taxon>Corynebacteriaceae</taxon>
        <taxon>Corynebacterium</taxon>
    </lineage>
</organism>
<dbReference type="NCBIfam" id="TIGR00152">
    <property type="entry name" value="dephospho-CoA kinase"/>
    <property type="match status" value="1"/>
</dbReference>
<gene>
    <name evidence="3 5" type="primary">coaE</name>
    <name evidence="5" type="ORF">OS129_06455</name>
</gene>
<keyword evidence="3" id="KW-0173">Coenzyme A biosynthesis</keyword>
<dbReference type="GO" id="GO:0005524">
    <property type="term" value="F:ATP binding"/>
    <property type="evidence" value="ECO:0007669"/>
    <property type="project" value="UniProtKB-UniRule"/>
</dbReference>
<dbReference type="AlphaFoldDB" id="A0A9Q4GIP8"/>
<dbReference type="EC" id="2.7.1.24" evidence="3 4"/>
<evidence type="ECO:0000256" key="3">
    <source>
        <dbReference type="HAMAP-Rule" id="MF_00376"/>
    </source>
</evidence>
<protein>
    <recommendedName>
        <fullName evidence="3 4">Dephospho-CoA kinase</fullName>
        <ecNumber evidence="3 4">2.7.1.24</ecNumber>
    </recommendedName>
    <alternativeName>
        <fullName evidence="3">Dephosphocoenzyme A kinase</fullName>
    </alternativeName>
</protein>
<feature type="binding site" evidence="3">
    <location>
        <begin position="11"/>
        <end position="16"/>
    </location>
    <ligand>
        <name>ATP</name>
        <dbReference type="ChEBI" id="CHEBI:30616"/>
    </ligand>
</feature>
<evidence type="ECO:0000256" key="4">
    <source>
        <dbReference type="NCBIfam" id="TIGR00152"/>
    </source>
</evidence>
<dbReference type="PROSITE" id="PS51219">
    <property type="entry name" value="DPCK"/>
    <property type="match status" value="1"/>
</dbReference>
<comment type="function">
    <text evidence="3">Catalyzes the phosphorylation of the 3'-hydroxyl group of dephosphocoenzyme A to form coenzyme A.</text>
</comment>
<keyword evidence="3" id="KW-0963">Cytoplasm</keyword>
<evidence type="ECO:0000256" key="2">
    <source>
        <dbReference type="ARBA" id="ARBA00022840"/>
    </source>
</evidence>
<dbReference type="RefSeq" id="WP_248167967.1">
    <property type="nucleotide sequence ID" value="NZ_JALNJA010000003.1"/>
</dbReference>
<keyword evidence="1 3" id="KW-0547">Nucleotide-binding</keyword>
<dbReference type="GO" id="GO:0004140">
    <property type="term" value="F:dephospho-CoA kinase activity"/>
    <property type="evidence" value="ECO:0007669"/>
    <property type="project" value="UniProtKB-UniRule"/>
</dbReference>
<sequence>MLRIGLTGGIGSGKSTVAAALADIDGVAVIDADAIARDIVRPGQPALGELALEFGSDIVSEDGHLDRGLLAERAFRDAAATERLNAIMHPRIITEAAHRLDTAEENGALAGVYDMPLLFETGQADKFDTVIVVDVDSEERVRRLTEHRGIDAADARRRMAAQIGDEERRNGADIIIDNNGPLSALAPQVKSIVGPLIDAERRRSPVH</sequence>